<dbReference type="GO" id="GO:0005886">
    <property type="term" value="C:plasma membrane"/>
    <property type="evidence" value="ECO:0007669"/>
    <property type="project" value="UniProtKB-SubCell"/>
</dbReference>
<accession>A0A2N7S4X6</accession>
<keyword evidence="4 7" id="KW-0812">Transmembrane</keyword>
<sequence>MRAGGLLSLGTSLQCLGDTLQKIRQPMLLSEIWGRIVFRWKTVCAVVVLAIVGAVAFGVFSGTDYSAKTVLTVNPLTTNPFSSATANQQINITTERAILSSSEVARRAVADLGDETSAASLSENARIEAPQGSQILTVTVVDTDPQLAADKANALAAAYLEFRAEGAAQVADTYIKAIDERIESLSKSETNGSTFDLALADLVNQRNDLALVAENPGRIIGYADEAETSSNSSLVLYAAAGLTGGLILGLIAAVLRDRLSKVVGNADRLAQATGLAVVTMRNASDREGIRWVLRSQMQAGNIGARYPKSIGVLALGRTPEVKLRGLLWESLQARRLHSHSMSLAAIPAEALDGGWPDSTEECAWVGMDAVLTGIPADMADSRIALLCDRFLDSLVLFVDQSTPLAAVSRRLDFLAGMTHGSICLVFIEQCQGHSERLPSQDLREMKIEESVGAI</sequence>
<evidence type="ECO:0000313" key="9">
    <source>
        <dbReference type="EMBL" id="PMQ21200.1"/>
    </source>
</evidence>
<protein>
    <recommendedName>
        <fullName evidence="8">Polysaccharide chain length determinant N-terminal domain-containing protein</fullName>
    </recommendedName>
</protein>
<comment type="caution">
    <text evidence="9">The sequence shown here is derived from an EMBL/GenBank/DDBJ whole genome shotgun (WGS) entry which is preliminary data.</text>
</comment>
<evidence type="ECO:0000313" key="10">
    <source>
        <dbReference type="Proteomes" id="UP000235739"/>
    </source>
</evidence>
<gene>
    <name evidence="9" type="ORF">CIK84_06430</name>
</gene>
<dbReference type="PANTHER" id="PTHR32309">
    <property type="entry name" value="TYROSINE-PROTEIN KINASE"/>
    <property type="match status" value="1"/>
</dbReference>
<name>A0A2N7S4X6_9MICC</name>
<dbReference type="Proteomes" id="UP000235739">
    <property type="component" value="Unassembled WGS sequence"/>
</dbReference>
<evidence type="ECO:0000259" key="8">
    <source>
        <dbReference type="Pfam" id="PF02706"/>
    </source>
</evidence>
<feature type="domain" description="Polysaccharide chain length determinant N-terminal" evidence="8">
    <location>
        <begin position="29"/>
        <end position="112"/>
    </location>
</feature>
<dbReference type="PANTHER" id="PTHR32309:SF13">
    <property type="entry name" value="FERRIC ENTEROBACTIN TRANSPORT PROTEIN FEPE"/>
    <property type="match status" value="1"/>
</dbReference>
<dbReference type="EMBL" id="PNQX01000001">
    <property type="protein sequence ID" value="PMQ21200.1"/>
    <property type="molecule type" value="Genomic_DNA"/>
</dbReference>
<organism evidence="9 10">
    <name type="scientific">Glutamicibacter arilaitensis</name>
    <dbReference type="NCBI Taxonomy" id="256701"/>
    <lineage>
        <taxon>Bacteria</taxon>
        <taxon>Bacillati</taxon>
        <taxon>Actinomycetota</taxon>
        <taxon>Actinomycetes</taxon>
        <taxon>Micrococcales</taxon>
        <taxon>Micrococcaceae</taxon>
        <taxon>Glutamicibacter</taxon>
    </lineage>
</organism>
<feature type="transmembrane region" description="Helical" evidence="7">
    <location>
        <begin position="234"/>
        <end position="255"/>
    </location>
</feature>
<reference evidence="9 10" key="1">
    <citation type="journal article" date="2017" name="Elife">
        <title>Extensive horizontal gene transfer in cheese-associated bacteria.</title>
        <authorList>
            <person name="Bonham K.S."/>
            <person name="Wolfe B.E."/>
            <person name="Dutton R.J."/>
        </authorList>
    </citation>
    <scope>NUCLEOTIDE SEQUENCE [LARGE SCALE GENOMIC DNA]</scope>
    <source>
        <strain evidence="9 10">JB182</strain>
    </source>
</reference>
<dbReference type="InterPro" id="IPR050445">
    <property type="entry name" value="Bact_polysacc_biosynth/exp"/>
</dbReference>
<evidence type="ECO:0000256" key="7">
    <source>
        <dbReference type="SAM" id="Phobius"/>
    </source>
</evidence>
<dbReference type="Pfam" id="PF02706">
    <property type="entry name" value="Wzz"/>
    <property type="match status" value="1"/>
</dbReference>
<dbReference type="AlphaFoldDB" id="A0A2N7S4X6"/>
<evidence type="ECO:0000256" key="6">
    <source>
        <dbReference type="ARBA" id="ARBA00023136"/>
    </source>
</evidence>
<keyword evidence="5 7" id="KW-1133">Transmembrane helix</keyword>
<evidence type="ECO:0000256" key="4">
    <source>
        <dbReference type="ARBA" id="ARBA00022692"/>
    </source>
</evidence>
<comment type="subcellular location">
    <subcellularLocation>
        <location evidence="1">Cell membrane</location>
        <topology evidence="1">Multi-pass membrane protein</topology>
    </subcellularLocation>
</comment>
<evidence type="ECO:0000256" key="3">
    <source>
        <dbReference type="ARBA" id="ARBA00022475"/>
    </source>
</evidence>
<keyword evidence="3" id="KW-1003">Cell membrane</keyword>
<comment type="similarity">
    <text evidence="2">Belongs to the CpsC/CapA family.</text>
</comment>
<dbReference type="InterPro" id="IPR003856">
    <property type="entry name" value="LPS_length_determ_N"/>
</dbReference>
<keyword evidence="6 7" id="KW-0472">Membrane</keyword>
<evidence type="ECO:0000256" key="5">
    <source>
        <dbReference type="ARBA" id="ARBA00022989"/>
    </source>
</evidence>
<proteinExistence type="inferred from homology"/>
<dbReference type="GO" id="GO:0004713">
    <property type="term" value="F:protein tyrosine kinase activity"/>
    <property type="evidence" value="ECO:0007669"/>
    <property type="project" value="TreeGrafter"/>
</dbReference>
<evidence type="ECO:0000256" key="2">
    <source>
        <dbReference type="ARBA" id="ARBA00006683"/>
    </source>
</evidence>
<evidence type="ECO:0000256" key="1">
    <source>
        <dbReference type="ARBA" id="ARBA00004651"/>
    </source>
</evidence>